<dbReference type="GO" id="GO:0005886">
    <property type="term" value="C:plasma membrane"/>
    <property type="evidence" value="ECO:0007669"/>
    <property type="project" value="UniProtKB-SubCell"/>
</dbReference>
<dbReference type="PANTHER" id="PTHR43833:SF9">
    <property type="entry name" value="POTASSIUM CHANNEL PROTEIN YUGO-RELATED"/>
    <property type="match status" value="1"/>
</dbReference>
<gene>
    <name evidence="4" type="ORF">BSL82_14450</name>
</gene>
<dbReference type="SUPFAM" id="SSF51735">
    <property type="entry name" value="NAD(P)-binding Rossmann-fold domains"/>
    <property type="match status" value="1"/>
</dbReference>
<keyword evidence="5" id="KW-1185">Reference proteome</keyword>
<sequence>MSIKLVDRRDERLALQRQAKLTPLGSLLLRATIVLALIGTAIAIHWFDRGGLVDQVDGHISFGDVLYFTMITITTVGYGDIVPVTPRARMFDTFAVTPIRLFVWLIFLGTAYDFIFKRAWNRWRMKLIQDRLHDHVVVAGFGTSGGEAVAELLRRGTSPDDIVVIDSRQTVLETAEALGVNYLCGDASHNAVLEAAAIKRARAVVISAGRDDTSILIVLTARKLSPDAVITVVIRSEENEDLAKQAGATSVINPVSFAGLLVAGATHGSHLPEYMRDLATAEGRVALKERIVEAHEIGQPLSAITTGVGVRIYRGSDCFGFWEAEANALQAGDVIIEIVPGSR</sequence>
<reference evidence="5" key="1">
    <citation type="submission" date="2016-11" db="EMBL/GenBank/DDBJ databases">
        <title>Complete Genome Sequence of alachlor-degrading Sphingomonas sp. strain JJ-A5.</title>
        <authorList>
            <person name="Lee H."/>
            <person name="Ka J.-O."/>
        </authorList>
    </citation>
    <scope>NUCLEOTIDE SEQUENCE [LARGE SCALE GENOMIC DNA]</scope>
    <source>
        <strain evidence="5">JJ-A5</strain>
    </source>
</reference>
<dbReference type="OrthoDB" id="9799090at2"/>
<dbReference type="KEGG" id="sphj:BSL82_14450"/>
<dbReference type="GO" id="GO:0006813">
    <property type="term" value="P:potassium ion transport"/>
    <property type="evidence" value="ECO:0007669"/>
    <property type="project" value="InterPro"/>
</dbReference>
<protein>
    <submittedName>
        <fullName evidence="4">Potassium transporter TrkA</fullName>
    </submittedName>
</protein>
<feature type="domain" description="RCK N-terminal" evidence="3">
    <location>
        <begin position="133"/>
        <end position="253"/>
    </location>
</feature>
<feature type="transmembrane region" description="Helical" evidence="2">
    <location>
        <begin position="21"/>
        <end position="47"/>
    </location>
</feature>
<evidence type="ECO:0000256" key="1">
    <source>
        <dbReference type="ARBA" id="ARBA00004651"/>
    </source>
</evidence>
<dbReference type="EMBL" id="CP018221">
    <property type="protein sequence ID" value="API60340.1"/>
    <property type="molecule type" value="Genomic_DNA"/>
</dbReference>
<dbReference type="PROSITE" id="PS51201">
    <property type="entry name" value="RCK_N"/>
    <property type="match status" value="1"/>
</dbReference>
<dbReference type="AlphaFoldDB" id="A0A1L3ZXK2"/>
<accession>A0A1L3ZXK2</accession>
<evidence type="ECO:0000313" key="4">
    <source>
        <dbReference type="EMBL" id="API60340.1"/>
    </source>
</evidence>
<keyword evidence="2" id="KW-1133">Transmembrane helix</keyword>
<comment type="subcellular location">
    <subcellularLocation>
        <location evidence="1">Cell membrane</location>
        <topology evidence="1">Multi-pass membrane protein</topology>
    </subcellularLocation>
</comment>
<dbReference type="Pfam" id="PF02254">
    <property type="entry name" value="TrkA_N"/>
    <property type="match status" value="1"/>
</dbReference>
<proteinExistence type="predicted"/>
<dbReference type="InterPro" id="IPR013099">
    <property type="entry name" value="K_chnl_dom"/>
</dbReference>
<evidence type="ECO:0000313" key="5">
    <source>
        <dbReference type="Proteomes" id="UP000182063"/>
    </source>
</evidence>
<dbReference type="Gene3D" id="3.40.50.720">
    <property type="entry name" value="NAD(P)-binding Rossmann-like Domain"/>
    <property type="match status" value="1"/>
</dbReference>
<dbReference type="SUPFAM" id="SSF81324">
    <property type="entry name" value="Voltage-gated potassium channels"/>
    <property type="match status" value="1"/>
</dbReference>
<dbReference type="Gene3D" id="1.10.287.70">
    <property type="match status" value="1"/>
</dbReference>
<dbReference type="Pfam" id="PF07885">
    <property type="entry name" value="Ion_trans_2"/>
    <property type="match status" value="1"/>
</dbReference>
<dbReference type="InterPro" id="IPR003148">
    <property type="entry name" value="RCK_N"/>
</dbReference>
<dbReference type="STRING" id="1921510.BSL82_14450"/>
<organism evidence="4 5">
    <name type="scientific">Tardibacter chloracetimidivorans</name>
    <dbReference type="NCBI Taxonomy" id="1921510"/>
    <lineage>
        <taxon>Bacteria</taxon>
        <taxon>Pseudomonadati</taxon>
        <taxon>Pseudomonadota</taxon>
        <taxon>Alphaproteobacteria</taxon>
        <taxon>Sphingomonadales</taxon>
        <taxon>Sphingomonadaceae</taxon>
        <taxon>Tardibacter</taxon>
    </lineage>
</organism>
<evidence type="ECO:0000256" key="2">
    <source>
        <dbReference type="SAM" id="Phobius"/>
    </source>
</evidence>
<dbReference type="Proteomes" id="UP000182063">
    <property type="component" value="Chromosome"/>
</dbReference>
<keyword evidence="2" id="KW-0812">Transmembrane</keyword>
<dbReference type="InterPro" id="IPR050721">
    <property type="entry name" value="Trk_Ktr_HKT_K-transport"/>
</dbReference>
<feature type="transmembrane region" description="Helical" evidence="2">
    <location>
        <begin position="99"/>
        <end position="116"/>
    </location>
</feature>
<dbReference type="RefSeq" id="WP_072598035.1">
    <property type="nucleotide sequence ID" value="NZ_CP018221.1"/>
</dbReference>
<dbReference type="PANTHER" id="PTHR43833">
    <property type="entry name" value="POTASSIUM CHANNEL PROTEIN 2-RELATED-RELATED"/>
    <property type="match status" value="1"/>
</dbReference>
<dbReference type="InterPro" id="IPR036291">
    <property type="entry name" value="NAD(P)-bd_dom_sf"/>
</dbReference>
<name>A0A1L3ZXK2_9SPHN</name>
<keyword evidence="2" id="KW-0472">Membrane</keyword>
<evidence type="ECO:0000259" key="3">
    <source>
        <dbReference type="PROSITE" id="PS51201"/>
    </source>
</evidence>